<dbReference type="SUPFAM" id="SSF53474">
    <property type="entry name" value="alpha/beta-Hydrolases"/>
    <property type="match status" value="1"/>
</dbReference>
<comment type="caution">
    <text evidence="1">The sequence shown here is derived from an EMBL/GenBank/DDBJ whole genome shotgun (WGS) entry which is preliminary data.</text>
</comment>
<dbReference type="PANTHER" id="PTHR43433">
    <property type="entry name" value="HYDROLASE, ALPHA/BETA FOLD FAMILY PROTEIN"/>
    <property type="match status" value="1"/>
</dbReference>
<protein>
    <recommendedName>
        <fullName evidence="3">AB hydrolase-1 domain-containing protein</fullName>
    </recommendedName>
</protein>
<dbReference type="InterPro" id="IPR029058">
    <property type="entry name" value="AB_hydrolase_fold"/>
</dbReference>
<sequence>MGSVVQPTQSAATVEALKILCNRDLHRCLRVPATEKHGRLRVTYSTTSNIRDASLPAILFPGPMSGMRLVVLEVEKLARDKGIRVIWIDRPGMGGSTPVDISQRIPVWLETVPILLQTLDIQHVSLVTHSAGTMYLLNTIHRYPEILDPKAPYIAVMAPWVHNEHSRAGLMSWVAKLPKSAVGSFDSIQRFVLTKVNPTIGWSGGLITSFSSMFNTSEPEERERDKKAAEKYGVSVETAREVQRLMTKFQLAEDTSAVSEDAILCLKKSGPGLWGACEDYEDYVRKFCASESSRRQDGPPPGVDRKRIVLKAFFAESDIMIGQGGKTYFDQCWTQACVPELPDTDHETIILDHEKGPLVGIFEDIRVAHL</sequence>
<dbReference type="OrthoDB" id="294702at2759"/>
<evidence type="ECO:0008006" key="3">
    <source>
        <dbReference type="Google" id="ProtNLM"/>
    </source>
</evidence>
<evidence type="ECO:0000313" key="1">
    <source>
        <dbReference type="EMBL" id="KAF2721890.1"/>
    </source>
</evidence>
<dbReference type="Proteomes" id="UP000799441">
    <property type="component" value="Unassembled WGS sequence"/>
</dbReference>
<dbReference type="AlphaFoldDB" id="A0A9P4URA8"/>
<dbReference type="EMBL" id="MU003787">
    <property type="protein sequence ID" value="KAF2721890.1"/>
    <property type="molecule type" value="Genomic_DNA"/>
</dbReference>
<dbReference type="Gene3D" id="3.40.50.1820">
    <property type="entry name" value="alpha/beta hydrolase"/>
    <property type="match status" value="1"/>
</dbReference>
<keyword evidence="2" id="KW-1185">Reference proteome</keyword>
<gene>
    <name evidence="1" type="ORF">K431DRAFT_320132</name>
</gene>
<dbReference type="InterPro" id="IPR050471">
    <property type="entry name" value="AB_hydrolase"/>
</dbReference>
<proteinExistence type="predicted"/>
<reference evidence="1" key="1">
    <citation type="journal article" date="2020" name="Stud. Mycol.">
        <title>101 Dothideomycetes genomes: a test case for predicting lifestyles and emergence of pathogens.</title>
        <authorList>
            <person name="Haridas S."/>
            <person name="Albert R."/>
            <person name="Binder M."/>
            <person name="Bloem J."/>
            <person name="Labutti K."/>
            <person name="Salamov A."/>
            <person name="Andreopoulos B."/>
            <person name="Baker S."/>
            <person name="Barry K."/>
            <person name="Bills G."/>
            <person name="Bluhm B."/>
            <person name="Cannon C."/>
            <person name="Castanera R."/>
            <person name="Culley D."/>
            <person name="Daum C."/>
            <person name="Ezra D."/>
            <person name="Gonzalez J."/>
            <person name="Henrissat B."/>
            <person name="Kuo A."/>
            <person name="Liang C."/>
            <person name="Lipzen A."/>
            <person name="Lutzoni F."/>
            <person name="Magnuson J."/>
            <person name="Mondo S."/>
            <person name="Nolan M."/>
            <person name="Ohm R."/>
            <person name="Pangilinan J."/>
            <person name="Park H.-J."/>
            <person name="Ramirez L."/>
            <person name="Alfaro M."/>
            <person name="Sun H."/>
            <person name="Tritt A."/>
            <person name="Yoshinaga Y."/>
            <person name="Zwiers L.-H."/>
            <person name="Turgeon B."/>
            <person name="Goodwin S."/>
            <person name="Spatafora J."/>
            <person name="Crous P."/>
            <person name="Grigoriev I."/>
        </authorList>
    </citation>
    <scope>NUCLEOTIDE SEQUENCE</scope>
    <source>
        <strain evidence="1">CBS 116435</strain>
    </source>
</reference>
<dbReference type="PANTHER" id="PTHR43433:SF10">
    <property type="entry name" value="AB HYDROLASE-1 DOMAIN-CONTAINING PROTEIN"/>
    <property type="match status" value="1"/>
</dbReference>
<organism evidence="1 2">
    <name type="scientific">Polychaeton citri CBS 116435</name>
    <dbReference type="NCBI Taxonomy" id="1314669"/>
    <lineage>
        <taxon>Eukaryota</taxon>
        <taxon>Fungi</taxon>
        <taxon>Dikarya</taxon>
        <taxon>Ascomycota</taxon>
        <taxon>Pezizomycotina</taxon>
        <taxon>Dothideomycetes</taxon>
        <taxon>Dothideomycetidae</taxon>
        <taxon>Capnodiales</taxon>
        <taxon>Capnodiaceae</taxon>
        <taxon>Polychaeton</taxon>
    </lineage>
</organism>
<accession>A0A9P4URA8</accession>
<evidence type="ECO:0000313" key="2">
    <source>
        <dbReference type="Proteomes" id="UP000799441"/>
    </source>
</evidence>
<name>A0A9P4URA8_9PEZI</name>